<proteinExistence type="predicted"/>
<keyword evidence="3" id="KW-1185">Reference proteome</keyword>
<sequence length="127" mass="13380">MTKRSSTPSAQKMVSPRKDLLPHLLGTPSSPQALSRCPVWPHQEQPPQQLSVDVGVEGLAMGTPRAARPSASARTSFQSLRGRSPLAGRAGPGTAEAGEMGVPPRRPRGSCVRRGSGCVFEETGSPR</sequence>
<organism evidence="2 3">
    <name type="scientific">Rangifer tarandus platyrhynchus</name>
    <name type="common">Svalbard reindeer</name>
    <dbReference type="NCBI Taxonomy" id="3082113"/>
    <lineage>
        <taxon>Eukaryota</taxon>
        <taxon>Metazoa</taxon>
        <taxon>Chordata</taxon>
        <taxon>Craniata</taxon>
        <taxon>Vertebrata</taxon>
        <taxon>Euteleostomi</taxon>
        <taxon>Mammalia</taxon>
        <taxon>Eutheria</taxon>
        <taxon>Laurasiatheria</taxon>
        <taxon>Artiodactyla</taxon>
        <taxon>Ruminantia</taxon>
        <taxon>Pecora</taxon>
        <taxon>Cervidae</taxon>
        <taxon>Odocoileinae</taxon>
        <taxon>Rangifer</taxon>
    </lineage>
</organism>
<feature type="compositionally biased region" description="Low complexity" evidence="1">
    <location>
        <begin position="63"/>
        <end position="76"/>
    </location>
</feature>
<gene>
    <name evidence="2" type="ORF">MRATA1EN1_LOCUS12170</name>
</gene>
<dbReference type="Proteomes" id="UP001176941">
    <property type="component" value="Chromosome 21"/>
</dbReference>
<feature type="compositionally biased region" description="Polar residues" evidence="1">
    <location>
        <begin position="1"/>
        <end position="12"/>
    </location>
</feature>
<feature type="region of interest" description="Disordered" evidence="1">
    <location>
        <begin position="63"/>
        <end position="127"/>
    </location>
</feature>
<name>A0ABN8YNR9_RANTA</name>
<evidence type="ECO:0000256" key="1">
    <source>
        <dbReference type="SAM" id="MobiDB-lite"/>
    </source>
</evidence>
<feature type="region of interest" description="Disordered" evidence="1">
    <location>
        <begin position="1"/>
        <end position="46"/>
    </location>
</feature>
<dbReference type="EMBL" id="OX459957">
    <property type="protein sequence ID" value="CAI9163208.1"/>
    <property type="molecule type" value="Genomic_DNA"/>
</dbReference>
<evidence type="ECO:0000313" key="3">
    <source>
        <dbReference type="Proteomes" id="UP001176941"/>
    </source>
</evidence>
<reference evidence="2" key="1">
    <citation type="submission" date="2023-04" db="EMBL/GenBank/DDBJ databases">
        <authorList>
            <consortium name="ELIXIR-Norway"/>
        </authorList>
    </citation>
    <scope>NUCLEOTIDE SEQUENCE [LARGE SCALE GENOMIC DNA]</scope>
</reference>
<protein>
    <submittedName>
        <fullName evidence="2">Uncharacterized protein</fullName>
    </submittedName>
</protein>
<accession>A0ABN8YNR9</accession>
<evidence type="ECO:0000313" key="2">
    <source>
        <dbReference type="EMBL" id="CAI9163208.1"/>
    </source>
</evidence>